<dbReference type="EMBL" id="BART01015827">
    <property type="protein sequence ID" value="GAG75258.1"/>
    <property type="molecule type" value="Genomic_DNA"/>
</dbReference>
<feature type="non-terminal residue" evidence="2">
    <location>
        <position position="32"/>
    </location>
</feature>
<dbReference type="Gene3D" id="3.30.70.120">
    <property type="match status" value="1"/>
</dbReference>
<evidence type="ECO:0000313" key="2">
    <source>
        <dbReference type="EMBL" id="GAG75258.1"/>
    </source>
</evidence>
<accession>X1ASK2</accession>
<comment type="caution">
    <text evidence="2">The sequence shown here is derived from an EMBL/GenBank/DDBJ whole genome shotgun (WGS) entry which is preliminary data.</text>
</comment>
<protein>
    <submittedName>
        <fullName evidence="2">Uncharacterized protein</fullName>
    </submittedName>
</protein>
<dbReference type="InterPro" id="IPR015867">
    <property type="entry name" value="N-reg_PII/ATP_PRibTrfase_C"/>
</dbReference>
<comment type="similarity">
    <text evidence="1">Belongs to the CutA family.</text>
</comment>
<reference evidence="2" key="1">
    <citation type="journal article" date="2014" name="Front. Microbiol.">
        <title>High frequency of phylogenetically diverse reductive dehalogenase-homologous genes in deep subseafloor sedimentary metagenomes.</title>
        <authorList>
            <person name="Kawai M."/>
            <person name="Futagami T."/>
            <person name="Toyoda A."/>
            <person name="Takaki Y."/>
            <person name="Nishi S."/>
            <person name="Hori S."/>
            <person name="Arai W."/>
            <person name="Tsubouchi T."/>
            <person name="Morono Y."/>
            <person name="Uchiyama I."/>
            <person name="Ito T."/>
            <person name="Fujiyama A."/>
            <person name="Inagaki F."/>
            <person name="Takami H."/>
        </authorList>
    </citation>
    <scope>NUCLEOTIDE SEQUENCE</scope>
    <source>
        <strain evidence="2">Expedition CK06-06</strain>
    </source>
</reference>
<dbReference type="GO" id="GO:0010038">
    <property type="term" value="P:response to metal ion"/>
    <property type="evidence" value="ECO:0007669"/>
    <property type="project" value="InterPro"/>
</dbReference>
<evidence type="ECO:0000256" key="1">
    <source>
        <dbReference type="ARBA" id="ARBA00010169"/>
    </source>
</evidence>
<proteinExistence type="inferred from homology"/>
<organism evidence="2">
    <name type="scientific">marine sediment metagenome</name>
    <dbReference type="NCBI Taxonomy" id="412755"/>
    <lineage>
        <taxon>unclassified sequences</taxon>
        <taxon>metagenomes</taxon>
        <taxon>ecological metagenomes</taxon>
    </lineage>
</organism>
<name>X1ASK2_9ZZZZ</name>
<sequence length="32" mass="3758">MSVYRWHGKIRENDEVLLVIKTAQQADLGKMK</sequence>
<dbReference type="AlphaFoldDB" id="X1ASK2"/>
<dbReference type="Pfam" id="PF03091">
    <property type="entry name" value="CutA1"/>
    <property type="match status" value="1"/>
</dbReference>
<dbReference type="SUPFAM" id="SSF54913">
    <property type="entry name" value="GlnB-like"/>
    <property type="match status" value="1"/>
</dbReference>
<gene>
    <name evidence="2" type="ORF">S01H4_30633</name>
</gene>
<dbReference type="InterPro" id="IPR004323">
    <property type="entry name" value="Ion_tolerance_CutA"/>
</dbReference>
<dbReference type="InterPro" id="IPR011322">
    <property type="entry name" value="N-reg_PII-like_a/b"/>
</dbReference>